<dbReference type="InterPro" id="IPR019888">
    <property type="entry name" value="Tscrpt_reg_AsnC-like"/>
</dbReference>
<keyword evidence="1" id="KW-0805">Transcription regulation</keyword>
<feature type="domain" description="HTH asnC-type" evidence="4">
    <location>
        <begin position="54"/>
        <end position="95"/>
    </location>
</feature>
<dbReference type="PANTHER" id="PTHR30154:SF34">
    <property type="entry name" value="TRANSCRIPTIONAL REGULATOR AZLB"/>
    <property type="match status" value="1"/>
</dbReference>
<evidence type="ECO:0000256" key="1">
    <source>
        <dbReference type="ARBA" id="ARBA00023015"/>
    </source>
</evidence>
<dbReference type="RefSeq" id="WP_326013473.1">
    <property type="nucleotide sequence ID" value="NZ_JAOZYC010000001.1"/>
</dbReference>
<dbReference type="EMBL" id="JAOZYC010000001">
    <property type="protein sequence ID" value="MEB8335919.1"/>
    <property type="molecule type" value="Genomic_DNA"/>
</dbReference>
<gene>
    <name evidence="5" type="ORF">OKJ99_00075</name>
</gene>
<organism evidence="5 6">
    <name type="scientific">Streptomyces endophyticus</name>
    <dbReference type="NCBI Taxonomy" id="714166"/>
    <lineage>
        <taxon>Bacteria</taxon>
        <taxon>Bacillati</taxon>
        <taxon>Actinomycetota</taxon>
        <taxon>Actinomycetes</taxon>
        <taxon>Kitasatosporales</taxon>
        <taxon>Streptomycetaceae</taxon>
        <taxon>Streptomyces</taxon>
    </lineage>
</organism>
<keyword evidence="2" id="KW-0238">DNA-binding</keyword>
<dbReference type="Proteomes" id="UP001354931">
    <property type="component" value="Unassembled WGS sequence"/>
</dbReference>
<protein>
    <submittedName>
        <fullName evidence="5">AsnC family transcriptional regulator</fullName>
    </submittedName>
</protein>
<dbReference type="InterPro" id="IPR000485">
    <property type="entry name" value="AsnC-type_HTH_dom"/>
</dbReference>
<evidence type="ECO:0000259" key="4">
    <source>
        <dbReference type="Pfam" id="PF13404"/>
    </source>
</evidence>
<comment type="caution">
    <text evidence="5">The sequence shown here is derived from an EMBL/GenBank/DDBJ whole genome shotgun (WGS) entry which is preliminary data.</text>
</comment>
<dbReference type="InterPro" id="IPR036390">
    <property type="entry name" value="WH_DNA-bd_sf"/>
</dbReference>
<reference evidence="5 6" key="1">
    <citation type="submission" date="2022-10" db="EMBL/GenBank/DDBJ databases">
        <authorList>
            <person name="Xie J."/>
            <person name="Shen N."/>
        </authorList>
    </citation>
    <scope>NUCLEOTIDE SEQUENCE [LARGE SCALE GENOMIC DNA]</scope>
    <source>
        <strain evidence="5 6">YIM65594</strain>
    </source>
</reference>
<dbReference type="SMART" id="SM00344">
    <property type="entry name" value="HTH_ASNC"/>
    <property type="match status" value="1"/>
</dbReference>
<evidence type="ECO:0000256" key="2">
    <source>
        <dbReference type="ARBA" id="ARBA00023125"/>
    </source>
</evidence>
<dbReference type="Pfam" id="PF13404">
    <property type="entry name" value="HTH_AsnC-type"/>
    <property type="match status" value="2"/>
</dbReference>
<dbReference type="SUPFAM" id="SSF46785">
    <property type="entry name" value="Winged helix' DNA-binding domain"/>
    <property type="match status" value="1"/>
</dbReference>
<keyword evidence="6" id="KW-1185">Reference proteome</keyword>
<evidence type="ECO:0000313" key="6">
    <source>
        <dbReference type="Proteomes" id="UP001354931"/>
    </source>
</evidence>
<accession>A0ABU6EVZ4</accession>
<sequence length="392" mass="41058">MPPAPASMPESIALETQDSVSATADMCDSRTTDTADSGAAVVGDPAATGDMYDLDETDMALVDALQTSPRGPWSRIGAVLGIDATTAARRWDRLRASGLAWSTAYESWERHGRGQRLCMAFADVAVAPGSLAAATEAACADPRVASVERTTGGGTTGSDGALFLTVSCSGTAALTRFADGPLAGLPGARDVQLSVVLHSYREGADWKVHALDRGQRSRLASAVAAHAAAPQHGDADRALLRSLSCDARRSYSDLARDTGASEATVRRRLTRMLGSGQVRIRCDVSHLAAGRPVISTYRVAVPSAELDAAGHLVAALPGVRLCMAVTGEANLLVSTWARSLSDAAGFEVRLGSRLPGARILRRDVTLLTAKRMGRLLDDDGRARGHVPVDHLL</sequence>
<feature type="domain" description="HTH asnC-type" evidence="4">
    <location>
        <begin position="236"/>
        <end position="272"/>
    </location>
</feature>
<proteinExistence type="predicted"/>
<name>A0ABU6EVZ4_9ACTN</name>
<dbReference type="InterPro" id="IPR036388">
    <property type="entry name" value="WH-like_DNA-bd_sf"/>
</dbReference>
<evidence type="ECO:0000256" key="3">
    <source>
        <dbReference type="ARBA" id="ARBA00023163"/>
    </source>
</evidence>
<dbReference type="Gene3D" id="1.10.10.10">
    <property type="entry name" value="Winged helix-like DNA-binding domain superfamily/Winged helix DNA-binding domain"/>
    <property type="match status" value="2"/>
</dbReference>
<dbReference type="PRINTS" id="PR00033">
    <property type="entry name" value="HTHASNC"/>
</dbReference>
<dbReference type="PANTHER" id="PTHR30154">
    <property type="entry name" value="LEUCINE-RESPONSIVE REGULATORY PROTEIN"/>
    <property type="match status" value="1"/>
</dbReference>
<evidence type="ECO:0000313" key="5">
    <source>
        <dbReference type="EMBL" id="MEB8335919.1"/>
    </source>
</evidence>
<keyword evidence="3" id="KW-0804">Transcription</keyword>